<feature type="region of interest" description="Disordered" evidence="2">
    <location>
        <begin position="449"/>
        <end position="495"/>
    </location>
</feature>
<dbReference type="Proteomes" id="UP000318297">
    <property type="component" value="Unassembled WGS sequence"/>
</dbReference>
<accession>A0A561EA57</accession>
<feature type="repeat" description="TPR" evidence="1">
    <location>
        <begin position="256"/>
        <end position="289"/>
    </location>
</feature>
<dbReference type="Gene3D" id="1.25.40.10">
    <property type="entry name" value="Tetratricopeptide repeat domain"/>
    <property type="match status" value="1"/>
</dbReference>
<feature type="compositionally biased region" description="Basic and acidic residues" evidence="2">
    <location>
        <begin position="48"/>
        <end position="93"/>
    </location>
</feature>
<feature type="compositionally biased region" description="Basic and acidic residues" evidence="2">
    <location>
        <begin position="129"/>
        <end position="146"/>
    </location>
</feature>
<dbReference type="PROSITE" id="PS50005">
    <property type="entry name" value="TPR"/>
    <property type="match status" value="1"/>
</dbReference>
<evidence type="ECO:0000256" key="2">
    <source>
        <dbReference type="SAM" id="MobiDB-lite"/>
    </source>
</evidence>
<name>A0A561EA57_9MICO</name>
<evidence type="ECO:0000313" key="4">
    <source>
        <dbReference type="Proteomes" id="UP000318297"/>
    </source>
</evidence>
<evidence type="ECO:0000256" key="1">
    <source>
        <dbReference type="PROSITE-ProRule" id="PRU00339"/>
    </source>
</evidence>
<proteinExistence type="predicted"/>
<sequence>MSDDSESTPPPEIPRRSGRWSRAAGEGTSQRRDSGDDTGGESRSASHPRRDDGDRDYRRQPSRDDRSGGGRDERGGQRRDGRRGPSSEGDRSGNRGYSTSRRDDRKGGDRNRGSGDRSTERARPGFSDRSGRTEAFDRGGRTERSGPARSNAGRSDRRNDGRTPQPGTGGRGPRSWDRSSPSNVTGRDSRQEPPLDEEITGKELDRSVWRELRTLTKENAEGVAKHLVAAATLLEEDPDLALAHAEHAARRAGRVPAVREALGLVRYRRGEFSDAIREFRTAKRLSGSNHLLPYLVDCERGLKRYDRALDLAASPEAKGLAEADNIELAIVVSGVRRDLGQPEAAVMVLRIPALDHARSQPWAARLFYAYAEAVLATGDPSTAREWFSKALDADKAEETDAGERIDELDGIVMTDLLADDELPDDEVPNALPDEASVVHAVTDVGQAAVWTPFAGSGEGPDAPSPSDAGSGSTTSGPNSSGPASMPTFDEGNGSN</sequence>
<dbReference type="AlphaFoldDB" id="A0A561EA57"/>
<comment type="caution">
    <text evidence="3">The sequence shown here is derived from an EMBL/GenBank/DDBJ whole genome shotgun (WGS) entry which is preliminary data.</text>
</comment>
<dbReference type="SUPFAM" id="SSF48452">
    <property type="entry name" value="TPR-like"/>
    <property type="match status" value="1"/>
</dbReference>
<dbReference type="EMBL" id="VIVQ01000001">
    <property type="protein sequence ID" value="TWE12477.1"/>
    <property type="molecule type" value="Genomic_DNA"/>
</dbReference>
<dbReference type="InterPro" id="IPR011990">
    <property type="entry name" value="TPR-like_helical_dom_sf"/>
</dbReference>
<feature type="compositionally biased region" description="Low complexity" evidence="2">
    <location>
        <begin position="468"/>
        <end position="484"/>
    </location>
</feature>
<feature type="region of interest" description="Disordered" evidence="2">
    <location>
        <begin position="1"/>
        <end position="202"/>
    </location>
</feature>
<organism evidence="3 4">
    <name type="scientific">Rudaeicoccus suwonensis</name>
    <dbReference type="NCBI Taxonomy" id="657409"/>
    <lineage>
        <taxon>Bacteria</taxon>
        <taxon>Bacillati</taxon>
        <taxon>Actinomycetota</taxon>
        <taxon>Actinomycetes</taxon>
        <taxon>Micrococcales</taxon>
        <taxon>Dermacoccaceae</taxon>
        <taxon>Rudaeicoccus</taxon>
    </lineage>
</organism>
<feature type="compositionally biased region" description="Basic and acidic residues" evidence="2">
    <location>
        <begin position="100"/>
        <end position="123"/>
    </location>
</feature>
<protein>
    <recommendedName>
        <fullName evidence="5">Tetratricopeptide repeat protein</fullName>
    </recommendedName>
</protein>
<keyword evidence="1" id="KW-0802">TPR repeat</keyword>
<keyword evidence="4" id="KW-1185">Reference proteome</keyword>
<reference evidence="3 4" key="1">
    <citation type="submission" date="2019-06" db="EMBL/GenBank/DDBJ databases">
        <title>Sequencing the genomes of 1000 actinobacteria strains.</title>
        <authorList>
            <person name="Klenk H.-P."/>
        </authorList>
    </citation>
    <scope>NUCLEOTIDE SEQUENCE [LARGE SCALE GENOMIC DNA]</scope>
    <source>
        <strain evidence="3 4">DSM 19560</strain>
    </source>
</reference>
<gene>
    <name evidence="3" type="ORF">BKA23_1289</name>
</gene>
<evidence type="ECO:0008006" key="5">
    <source>
        <dbReference type="Google" id="ProtNLM"/>
    </source>
</evidence>
<dbReference type="InterPro" id="IPR019734">
    <property type="entry name" value="TPR_rpt"/>
</dbReference>
<evidence type="ECO:0000313" key="3">
    <source>
        <dbReference type="EMBL" id="TWE12477.1"/>
    </source>
</evidence>
<feature type="compositionally biased region" description="Basic and acidic residues" evidence="2">
    <location>
        <begin position="187"/>
        <end position="202"/>
    </location>
</feature>